<feature type="signal peptide" evidence="1">
    <location>
        <begin position="1"/>
        <end position="18"/>
    </location>
</feature>
<comment type="caution">
    <text evidence="2">The sequence shown here is derived from an EMBL/GenBank/DDBJ whole genome shotgun (WGS) entry which is preliminary data.</text>
</comment>
<dbReference type="RefSeq" id="WP_257510300.1">
    <property type="nucleotide sequence ID" value="NZ_JANKHG010000001.1"/>
</dbReference>
<evidence type="ECO:0000256" key="1">
    <source>
        <dbReference type="SAM" id="SignalP"/>
    </source>
</evidence>
<keyword evidence="1" id="KW-0732">Signal</keyword>
<evidence type="ECO:0000313" key="2">
    <source>
        <dbReference type="EMBL" id="MCR2745046.1"/>
    </source>
</evidence>
<dbReference type="EMBL" id="JANKHG010000001">
    <property type="protein sequence ID" value="MCR2745046.1"/>
    <property type="molecule type" value="Genomic_DNA"/>
</dbReference>
<accession>A0ABT1XCP0</accession>
<evidence type="ECO:0008006" key="4">
    <source>
        <dbReference type="Google" id="ProtNLM"/>
    </source>
</evidence>
<name>A0ABT1XCP0_9BURK</name>
<organism evidence="2 3">
    <name type="scientific">Limnobacter parvus</name>
    <dbReference type="NCBI Taxonomy" id="2939690"/>
    <lineage>
        <taxon>Bacteria</taxon>
        <taxon>Pseudomonadati</taxon>
        <taxon>Pseudomonadota</taxon>
        <taxon>Betaproteobacteria</taxon>
        <taxon>Burkholderiales</taxon>
        <taxon>Burkholderiaceae</taxon>
        <taxon>Limnobacter</taxon>
    </lineage>
</organism>
<reference evidence="2" key="1">
    <citation type="submission" date="2022-07" db="EMBL/GenBank/DDBJ databases">
        <authorList>
            <person name="Xamxidin M."/>
        </authorList>
    </citation>
    <scope>NUCLEOTIDE SEQUENCE</scope>
    <source>
        <strain evidence="2">YS8-69</strain>
    </source>
</reference>
<feature type="chain" id="PRO_5046820921" description="Porin" evidence="1">
    <location>
        <begin position="19"/>
        <end position="374"/>
    </location>
</feature>
<protein>
    <recommendedName>
        <fullName evidence="4">Porin</fullName>
    </recommendedName>
</protein>
<dbReference type="SUPFAM" id="SSF56935">
    <property type="entry name" value="Porins"/>
    <property type="match status" value="1"/>
</dbReference>
<evidence type="ECO:0000313" key="3">
    <source>
        <dbReference type="Proteomes" id="UP001165267"/>
    </source>
</evidence>
<gene>
    <name evidence="2" type="ORF">NSP04_00105</name>
</gene>
<proteinExistence type="predicted"/>
<keyword evidence="3" id="KW-1185">Reference proteome</keyword>
<sequence>MRMLLSAAVALVCGHSHAVDYSLSGFGTIQYTQGANEQNYLRFINEDGTFKVNSIIGGQLDVQLNDEFSATVQYVIAPKQRRDEGVDLDNRWAFIKYKPNDNWHFKLGRQRLNLYLDSENLDVGHTYIPANLNPEVYYNAGVLAADGFSANYNFEDAAGRYWGVQAIAGKQDIVQRLRGFQNDFPENSFDIAGLVLGVEGSNYRLHLAHHDVRFSREITQFRGIPVTEGVAGGTGRLTNLGAEYRWPLYTLRGEITQTELMTAASGVVGFPPPVGPMRRTVEDPKFEEHGANLLLIRKVFEQHAVYGSYGRFISQFDDQYSFAIGGKYNLSRSDSIKVELHHVVEKSNRLQLSDNPVPNTTFNFLSVSYNWVWE</sequence>
<dbReference type="Proteomes" id="UP001165267">
    <property type="component" value="Unassembled WGS sequence"/>
</dbReference>